<proteinExistence type="predicted"/>
<feature type="region of interest" description="Disordered" evidence="1">
    <location>
        <begin position="59"/>
        <end position="82"/>
    </location>
</feature>
<organism evidence="2 3">
    <name type="scientific">Denitromonas iodatirespirans</name>
    <dbReference type="NCBI Taxonomy" id="2795389"/>
    <lineage>
        <taxon>Bacteria</taxon>
        <taxon>Pseudomonadati</taxon>
        <taxon>Pseudomonadota</taxon>
        <taxon>Betaproteobacteria</taxon>
        <taxon>Rhodocyclales</taxon>
        <taxon>Zoogloeaceae</taxon>
        <taxon>Denitromonas</taxon>
    </lineage>
</organism>
<dbReference type="AlphaFoldDB" id="A0A944HAB8"/>
<sequence length="82" mass="8772">MPHAAYRLPHRSTPPARRSKAFDNAILRAFLRAAAIAFALGSETAARLAYGAQADTRLRNATGRSGRPQGAGRCTAGRTHNQ</sequence>
<gene>
    <name evidence="2" type="ORF">I8J34_23395</name>
</gene>
<reference evidence="3" key="1">
    <citation type="journal article" date="2022" name="ISME J.">
        <title>Genetic and phylogenetic analysis of dissimilatory iodate-reducing bacteria identifies potential niches across the world's oceans.</title>
        <authorList>
            <person name="Reyes-Umana V."/>
            <person name="Henning Z."/>
            <person name="Lee K."/>
            <person name="Barnum T.P."/>
            <person name="Coates J.D."/>
        </authorList>
    </citation>
    <scope>NUCLEOTIDE SEQUENCE [LARGE SCALE GENOMIC DNA]</scope>
    <source>
        <strain evidence="3">IR12</strain>
    </source>
</reference>
<dbReference type="RefSeq" id="WP_214364056.1">
    <property type="nucleotide sequence ID" value="NZ_JAEKFT010000055.1"/>
</dbReference>
<comment type="caution">
    <text evidence="2">The sequence shown here is derived from an EMBL/GenBank/DDBJ whole genome shotgun (WGS) entry which is preliminary data.</text>
</comment>
<evidence type="ECO:0000313" key="2">
    <source>
        <dbReference type="EMBL" id="MBT0964134.1"/>
    </source>
</evidence>
<evidence type="ECO:0000256" key="1">
    <source>
        <dbReference type="SAM" id="MobiDB-lite"/>
    </source>
</evidence>
<dbReference type="Proteomes" id="UP000694660">
    <property type="component" value="Unassembled WGS sequence"/>
</dbReference>
<protein>
    <submittedName>
        <fullName evidence="2">Uncharacterized protein</fullName>
    </submittedName>
</protein>
<keyword evidence="3" id="KW-1185">Reference proteome</keyword>
<evidence type="ECO:0000313" key="3">
    <source>
        <dbReference type="Proteomes" id="UP000694660"/>
    </source>
</evidence>
<accession>A0A944HAB8</accession>
<dbReference type="EMBL" id="JAEKFT010000055">
    <property type="protein sequence ID" value="MBT0964134.1"/>
    <property type="molecule type" value="Genomic_DNA"/>
</dbReference>
<name>A0A944HAB8_DENI1</name>